<proteinExistence type="predicted"/>
<protein>
    <submittedName>
        <fullName evidence="3">Lantibiotic dehydratase</fullName>
    </submittedName>
</protein>
<feature type="domain" description="Lantibiotic dehydratase N-terminal" evidence="1">
    <location>
        <begin position="67"/>
        <end position="694"/>
    </location>
</feature>
<dbReference type="EMBL" id="BKAL01000005">
    <property type="protein sequence ID" value="GEP69073.1"/>
    <property type="molecule type" value="Genomic_DNA"/>
</dbReference>
<dbReference type="InterPro" id="IPR023809">
    <property type="entry name" value="Thiopep_bacteriocin_synth_dom"/>
</dbReference>
<evidence type="ECO:0000313" key="3">
    <source>
        <dbReference type="EMBL" id="GEP69073.1"/>
    </source>
</evidence>
<dbReference type="Pfam" id="PF04738">
    <property type="entry name" value="Lant_dehydr_N"/>
    <property type="match status" value="1"/>
</dbReference>
<feature type="domain" description="Thiopeptide-type bacteriocin biosynthesis" evidence="2">
    <location>
        <begin position="788"/>
        <end position="1008"/>
    </location>
</feature>
<dbReference type="AlphaFoldDB" id="A0A512PCY7"/>
<evidence type="ECO:0000259" key="1">
    <source>
        <dbReference type="Pfam" id="PF04738"/>
    </source>
</evidence>
<sequence length="1019" mass="111412">MNGTHSRRYRAQPGALVRAPGLPLTTLDMLWDTVEAALPAGDLRRDSPVPFLGALRALFDAPGFSGATRLANPLVAEILDRARNEGTIELGPLLKLTRYLVRSCTRTTPFGLFSGVSWARTDGGGGSGQLLAGEVLHGRARLDSGVLMTAARERVATRSADLTIRRNDLATLAQHRVWLPLADAYGDADRRSLSVQVTPPLALVFDKVGDGTTLGELRSVLADAYPTQAPEALDRFLGELLDTNILVSSERMQARGDGGVPPWAPRDWRVAVAEALDDLPGHVGRQDDPVLRAVERTMTWDRAKPVLHVDSALQSNGPLVVPQPCRGLAEEVADTLLRLDTTSCYPPHLTAYAKTFAEEYGAGARVPLLHLLCEETGLGPPDTYSYPSREFPLAEPTEDRTSISLSRVALLQSWISQSLTAGGTEIDLSDADLEFFAESSISVRDVRPLAPASDVCFTPVQGPGEDWTAVCSTVPSGPPGSFVGRFWDVVDQDGQCALRLAAGVWGRALPGVDVAELTYLPTLAKAMNVATRAVVQKYEIPVNVEPSVPAEQVVPLDGICVGVRDSMLVLWDGRTGREIVAVQSSLLNLRMAPNAVRFLLECSFHRFRPVSGFDWGNLEWAAPFLPRLRHGRVVVRPASWSLRAAPELRAGTALTFTQFEQAVVAWRARWRVPRHVFLTREDNRLHLDLDRRASLFDLWWSWKSDHESQVCVSEVLPGVSDGILRDTEERPYSADVVLTVERSDLPDRAAPGERSAPVPRLVDERARTDWFGREYVYGKLYGPRGLQDDVIQSLAQDPRWADLEYFFIRYGDPAPHLRLRLSSAGAGGLNEIVDLAARMRDAGLVRDLVLMPYRQETDRYGGPGCIRAAESVFAASSRWVAGRTTGPVPLTSLLVRAATDIDVLARVFLPELKERREFAATLAGPTAGGGDWRTVGPDLWAALGAAAPTTIVDACLRLDASLESAAAAGTLTSSRRDVISSVLHLHCNRLGVPRIDEQRVYGLWRRALDRAVAQLRGQR</sequence>
<accession>A0A512PCY7</accession>
<evidence type="ECO:0000259" key="2">
    <source>
        <dbReference type="Pfam" id="PF14028"/>
    </source>
</evidence>
<keyword evidence="4" id="KW-1185">Reference proteome</keyword>
<dbReference type="RefSeq" id="WP_146952834.1">
    <property type="nucleotide sequence ID" value="NZ_BAABBJ010000003.1"/>
</dbReference>
<gene>
    <name evidence="3" type="ORF">CSO01_17880</name>
</gene>
<reference evidence="3 4" key="1">
    <citation type="submission" date="2019-07" db="EMBL/GenBank/DDBJ databases">
        <title>Whole genome shotgun sequence of Cellulomonas soli NBRC 109434.</title>
        <authorList>
            <person name="Hosoyama A."/>
            <person name="Uohara A."/>
            <person name="Ohji S."/>
            <person name="Ichikawa N."/>
        </authorList>
    </citation>
    <scope>NUCLEOTIDE SEQUENCE [LARGE SCALE GENOMIC DNA]</scope>
    <source>
        <strain evidence="3 4">NBRC 109434</strain>
    </source>
</reference>
<dbReference type="OrthoDB" id="3607295at2"/>
<name>A0A512PCY7_9CELL</name>
<organism evidence="3 4">
    <name type="scientific">Cellulomonas soli</name>
    <dbReference type="NCBI Taxonomy" id="931535"/>
    <lineage>
        <taxon>Bacteria</taxon>
        <taxon>Bacillati</taxon>
        <taxon>Actinomycetota</taxon>
        <taxon>Actinomycetes</taxon>
        <taxon>Micrococcales</taxon>
        <taxon>Cellulomonadaceae</taxon>
        <taxon>Cellulomonas</taxon>
    </lineage>
</organism>
<evidence type="ECO:0000313" key="4">
    <source>
        <dbReference type="Proteomes" id="UP000321798"/>
    </source>
</evidence>
<dbReference type="NCBIfam" id="TIGR03891">
    <property type="entry name" value="thiopep_ocin"/>
    <property type="match status" value="1"/>
</dbReference>
<dbReference type="InterPro" id="IPR006827">
    <property type="entry name" value="Lant_deHydtase_N"/>
</dbReference>
<dbReference type="Pfam" id="PF14028">
    <property type="entry name" value="Lant_dehydr_C"/>
    <property type="match status" value="1"/>
</dbReference>
<comment type="caution">
    <text evidence="3">The sequence shown here is derived from an EMBL/GenBank/DDBJ whole genome shotgun (WGS) entry which is preliminary data.</text>
</comment>
<dbReference type="Proteomes" id="UP000321798">
    <property type="component" value="Unassembled WGS sequence"/>
</dbReference>